<proteinExistence type="predicted"/>
<feature type="transmembrane region" description="Helical" evidence="2">
    <location>
        <begin position="321"/>
        <end position="345"/>
    </location>
</feature>
<dbReference type="RefSeq" id="WP_377935510.1">
    <property type="nucleotide sequence ID" value="NZ_JBHUEA010000020.1"/>
</dbReference>
<sequence length="511" mass="49009">MSAALAAADAAGGGCALTDPLCIAKQAAGQIVSSAASDALQQFVNDILKAYGKAIASLGSIWVDVPSPVTTGDGGGGTITAPPQAAVFTTLLGWVVWVAAGTAVVSLIVAGAMMAARRRHGDGEAHLGRVGVILGSVVLISAASALVAGFLPATLAGNQAGSIAGWVQDRLAWYTAGLAVLSILVAAARMAWTQRAMPLRDLAGSVLTLIAVAGAGLVAIRLATQAADAFSVWVLNGSTDCEVGSGDCFGRNITALIALTAASPIGTIGLFLLGLLAVLMTYVQVALMVLRSAMLVLLAGVLPVSASFTNTQVGRQWFTKALGWTVAFVLYKPAAAIVYATAFRLTGSNAFRADGTGLFQILAGLALMLIALIALPALMRFLVPAVAAIGGSAGGGGLLLAGAGAAGVGELATGAIRSNRTGSGSGGGGGASGPTGSAQAAGRGAGAAAAGGSAAGGGGGAAAGAAAAAGPVGLGIATAGIAVSGLTKAAGAAGTAVLDATGDVSGSKGAA</sequence>
<feature type="region of interest" description="Disordered" evidence="1">
    <location>
        <begin position="419"/>
        <end position="438"/>
    </location>
</feature>
<dbReference type="Pfam" id="PF19590">
    <property type="entry name" value="TrbL_3"/>
    <property type="match status" value="1"/>
</dbReference>
<dbReference type="InterPro" id="IPR045782">
    <property type="entry name" value="TrbL_3"/>
</dbReference>
<keyword evidence="2" id="KW-1133">Transmembrane helix</keyword>
<feature type="transmembrane region" description="Helical" evidence="2">
    <location>
        <begin position="253"/>
        <end position="278"/>
    </location>
</feature>
<feature type="transmembrane region" description="Helical" evidence="2">
    <location>
        <begin position="127"/>
        <end position="151"/>
    </location>
</feature>
<feature type="transmembrane region" description="Helical" evidence="2">
    <location>
        <begin position="385"/>
        <end position="408"/>
    </location>
</feature>
<evidence type="ECO:0000313" key="3">
    <source>
        <dbReference type="EMBL" id="MFD1722426.1"/>
    </source>
</evidence>
<accession>A0ABW4LJQ7</accession>
<organism evidence="3 4">
    <name type="scientific">Amnibacterium endophyticum</name>
    <dbReference type="NCBI Taxonomy" id="2109337"/>
    <lineage>
        <taxon>Bacteria</taxon>
        <taxon>Bacillati</taxon>
        <taxon>Actinomycetota</taxon>
        <taxon>Actinomycetes</taxon>
        <taxon>Micrococcales</taxon>
        <taxon>Microbacteriaceae</taxon>
        <taxon>Amnibacterium</taxon>
    </lineage>
</organism>
<feature type="compositionally biased region" description="Gly residues" evidence="1">
    <location>
        <begin position="423"/>
        <end position="433"/>
    </location>
</feature>
<reference evidence="4" key="1">
    <citation type="journal article" date="2019" name="Int. J. Syst. Evol. Microbiol.">
        <title>The Global Catalogue of Microorganisms (GCM) 10K type strain sequencing project: providing services to taxonomists for standard genome sequencing and annotation.</title>
        <authorList>
            <consortium name="The Broad Institute Genomics Platform"/>
            <consortium name="The Broad Institute Genome Sequencing Center for Infectious Disease"/>
            <person name="Wu L."/>
            <person name="Ma J."/>
        </authorList>
    </citation>
    <scope>NUCLEOTIDE SEQUENCE [LARGE SCALE GENOMIC DNA]</scope>
    <source>
        <strain evidence="4">CGMCC 1.12471</strain>
    </source>
</reference>
<name>A0ABW4LJQ7_9MICO</name>
<evidence type="ECO:0008006" key="5">
    <source>
        <dbReference type="Google" id="ProtNLM"/>
    </source>
</evidence>
<feature type="transmembrane region" description="Helical" evidence="2">
    <location>
        <begin position="357"/>
        <end position="379"/>
    </location>
</feature>
<evidence type="ECO:0000256" key="1">
    <source>
        <dbReference type="SAM" id="MobiDB-lite"/>
    </source>
</evidence>
<keyword evidence="4" id="KW-1185">Reference proteome</keyword>
<evidence type="ECO:0000313" key="4">
    <source>
        <dbReference type="Proteomes" id="UP001597347"/>
    </source>
</evidence>
<feature type="transmembrane region" description="Helical" evidence="2">
    <location>
        <begin position="91"/>
        <end position="115"/>
    </location>
</feature>
<dbReference type="EMBL" id="JBHUEA010000020">
    <property type="protein sequence ID" value="MFD1722426.1"/>
    <property type="molecule type" value="Genomic_DNA"/>
</dbReference>
<evidence type="ECO:0000256" key="2">
    <source>
        <dbReference type="SAM" id="Phobius"/>
    </source>
</evidence>
<gene>
    <name evidence="3" type="ORF">ACFSBI_12785</name>
</gene>
<feature type="transmembrane region" description="Helical" evidence="2">
    <location>
        <begin position="171"/>
        <end position="190"/>
    </location>
</feature>
<protein>
    <recommendedName>
        <fullName evidence="5">Integral membrane protein</fullName>
    </recommendedName>
</protein>
<dbReference type="Proteomes" id="UP001597347">
    <property type="component" value="Unassembled WGS sequence"/>
</dbReference>
<comment type="caution">
    <text evidence="3">The sequence shown here is derived from an EMBL/GenBank/DDBJ whole genome shotgun (WGS) entry which is preliminary data.</text>
</comment>
<keyword evidence="2" id="KW-0472">Membrane</keyword>
<keyword evidence="2" id="KW-0812">Transmembrane</keyword>
<feature type="transmembrane region" description="Helical" evidence="2">
    <location>
        <begin position="202"/>
        <end position="223"/>
    </location>
</feature>
<feature type="transmembrane region" description="Helical" evidence="2">
    <location>
        <begin position="285"/>
        <end position="309"/>
    </location>
</feature>